<proteinExistence type="predicted"/>
<reference evidence="3 4" key="1">
    <citation type="submission" date="2019-04" db="EMBL/GenBank/DDBJ databases">
        <title>Mesorhizobium composti sp. nov., isolated from compost.</title>
        <authorList>
            <person name="Lin S.-Y."/>
            <person name="Hameed A."/>
            <person name="Hsieh Y.-T."/>
            <person name="Young C.-C."/>
        </authorList>
    </citation>
    <scope>NUCLEOTIDE SEQUENCE [LARGE SCALE GENOMIC DNA]</scope>
    <source>
        <strain evidence="3 4">CC-YTH430</strain>
    </source>
</reference>
<dbReference type="SUPFAM" id="SSF55166">
    <property type="entry name" value="Hedgehog/DD-peptidase"/>
    <property type="match status" value="1"/>
</dbReference>
<evidence type="ECO:0000256" key="1">
    <source>
        <dbReference type="SAM" id="MobiDB-lite"/>
    </source>
</evidence>
<feature type="domain" description="Peptidase M15C" evidence="2">
    <location>
        <begin position="103"/>
        <end position="164"/>
    </location>
</feature>
<gene>
    <name evidence="3" type="ORF">E6C48_02915</name>
</gene>
<organism evidence="3 4">
    <name type="scientific">Ollibium composti</name>
    <dbReference type="NCBI Taxonomy" id="2675109"/>
    <lineage>
        <taxon>Bacteria</taxon>
        <taxon>Pseudomonadati</taxon>
        <taxon>Pseudomonadota</taxon>
        <taxon>Alphaproteobacteria</taxon>
        <taxon>Hyphomicrobiales</taxon>
        <taxon>Phyllobacteriaceae</taxon>
        <taxon>Ollibium</taxon>
    </lineage>
</organism>
<evidence type="ECO:0000259" key="2">
    <source>
        <dbReference type="Pfam" id="PF13539"/>
    </source>
</evidence>
<feature type="region of interest" description="Disordered" evidence="1">
    <location>
        <begin position="1"/>
        <end position="21"/>
    </location>
</feature>
<dbReference type="RefSeq" id="WP_136353789.1">
    <property type="nucleotide sequence ID" value="NZ_SSNY01000001.1"/>
</dbReference>
<dbReference type="InterPro" id="IPR039561">
    <property type="entry name" value="Peptidase_M15C"/>
</dbReference>
<evidence type="ECO:0000313" key="3">
    <source>
        <dbReference type="EMBL" id="THF60016.1"/>
    </source>
</evidence>
<dbReference type="Gene3D" id="3.30.1380.10">
    <property type="match status" value="1"/>
</dbReference>
<dbReference type="Proteomes" id="UP000306441">
    <property type="component" value="Unassembled WGS sequence"/>
</dbReference>
<keyword evidence="4" id="KW-1185">Reference proteome</keyword>
<name>A0ABY2QCZ3_9HYPH</name>
<dbReference type="InterPro" id="IPR009045">
    <property type="entry name" value="Zn_M74/Hedgehog-like"/>
</dbReference>
<evidence type="ECO:0000313" key="4">
    <source>
        <dbReference type="Proteomes" id="UP000306441"/>
    </source>
</evidence>
<sequence>MANLRQADFDTSPPAPDVVPGLGGSAYADELRGMIDRSFCFSEAYGVQQGRADRTGAQPDILEFERRLIKRAFKLGIPLWAHTVIRTSADQNAAFRAGHSKARAGQSPHNYGAAVDLVHGTKAWALTPRQWAIIGHLGKEVAAQSGLQITWGGDWEFYDPAHWELTHWRAIRAAYADGEDWDGRK</sequence>
<accession>A0ABY2QCZ3</accession>
<comment type="caution">
    <text evidence="3">The sequence shown here is derived from an EMBL/GenBank/DDBJ whole genome shotgun (WGS) entry which is preliminary data.</text>
</comment>
<protein>
    <submittedName>
        <fullName evidence="3">M15 family metallopeptidase</fullName>
    </submittedName>
</protein>
<dbReference type="EMBL" id="SSNY01000001">
    <property type="protein sequence ID" value="THF60016.1"/>
    <property type="molecule type" value="Genomic_DNA"/>
</dbReference>
<dbReference type="Pfam" id="PF13539">
    <property type="entry name" value="Peptidase_M15_4"/>
    <property type="match status" value="1"/>
</dbReference>